<accession>A0A5J4PUC1</accession>
<dbReference type="AlphaFoldDB" id="A0A5J4PUC1"/>
<gene>
    <name evidence="2" type="ORF">EZS27_036729</name>
</gene>
<proteinExistence type="predicted"/>
<dbReference type="PANTHER" id="PTHR12526">
    <property type="entry name" value="GLYCOSYLTRANSFERASE"/>
    <property type="match status" value="1"/>
</dbReference>
<organism evidence="2">
    <name type="scientific">termite gut metagenome</name>
    <dbReference type="NCBI Taxonomy" id="433724"/>
    <lineage>
        <taxon>unclassified sequences</taxon>
        <taxon>metagenomes</taxon>
        <taxon>organismal metagenomes</taxon>
    </lineage>
</organism>
<dbReference type="GO" id="GO:0009011">
    <property type="term" value="F:alpha-1,4-glucan glucosyltransferase (ADP-glucose donor) activity"/>
    <property type="evidence" value="ECO:0007669"/>
    <property type="project" value="UniProtKB-EC"/>
</dbReference>
<dbReference type="SUPFAM" id="SSF53756">
    <property type="entry name" value="UDP-Glycosyltransferase/glycogen phosphorylase"/>
    <property type="match status" value="1"/>
</dbReference>
<reference evidence="2" key="1">
    <citation type="submission" date="2019-03" db="EMBL/GenBank/DDBJ databases">
        <title>Single cell metagenomics reveals metabolic interactions within the superorganism composed of flagellate Streblomastix strix and complex community of Bacteroidetes bacteria on its surface.</title>
        <authorList>
            <person name="Treitli S.C."/>
            <person name="Kolisko M."/>
            <person name="Husnik F."/>
            <person name="Keeling P."/>
            <person name="Hampl V."/>
        </authorList>
    </citation>
    <scope>NUCLEOTIDE SEQUENCE</scope>
    <source>
        <strain evidence="2">STM</strain>
    </source>
</reference>
<feature type="domain" description="Glycosyl transferase family 1" evidence="1">
    <location>
        <begin position="79"/>
        <end position="199"/>
    </location>
</feature>
<dbReference type="Pfam" id="PF00534">
    <property type="entry name" value="Glycos_transf_1"/>
    <property type="match status" value="1"/>
</dbReference>
<keyword evidence="2" id="KW-0328">Glycosyltransferase</keyword>
<dbReference type="CDD" id="cd03801">
    <property type="entry name" value="GT4_PimA-like"/>
    <property type="match status" value="1"/>
</dbReference>
<keyword evidence="2" id="KW-0808">Transferase</keyword>
<dbReference type="EMBL" id="SNRY01006562">
    <property type="protein sequence ID" value="KAA6312319.1"/>
    <property type="molecule type" value="Genomic_DNA"/>
</dbReference>
<feature type="non-terminal residue" evidence="2">
    <location>
        <position position="219"/>
    </location>
</feature>
<evidence type="ECO:0000313" key="2">
    <source>
        <dbReference type="EMBL" id="KAA6312319.1"/>
    </source>
</evidence>
<dbReference type="EC" id="2.4.1.21" evidence="2"/>
<name>A0A5J4PUC1_9ZZZZ</name>
<evidence type="ECO:0000259" key="1">
    <source>
        <dbReference type="Pfam" id="PF00534"/>
    </source>
</evidence>
<sequence>MTDIDYQYKYMIHRRKHAIQILKHAKKIIFISSRYKEKLFSLLPVHIANYINKNSLILPNGIDDFYLSHYSDKTRYTHNDSFRLLYLGQIQKRKNLLQVINAVEEMNSTYNITLNIIGGFNLKEIPYYKKILKRIKNLNYIQYFGEILNKDEILVHLKNSHVLIVPSKNELFGIVYIEAISQNTPVIYLAGEGIEPFLKRYDFAVGAGRSENNFSLYLD</sequence>
<dbReference type="Gene3D" id="3.40.50.2000">
    <property type="entry name" value="Glycogen Phosphorylase B"/>
    <property type="match status" value="2"/>
</dbReference>
<dbReference type="InterPro" id="IPR001296">
    <property type="entry name" value="Glyco_trans_1"/>
</dbReference>
<comment type="caution">
    <text evidence="2">The sequence shown here is derived from an EMBL/GenBank/DDBJ whole genome shotgun (WGS) entry which is preliminary data.</text>
</comment>
<protein>
    <submittedName>
        <fullName evidence="2">Glycogen synthase</fullName>
        <ecNumber evidence="2">2.4.1.21</ecNumber>
    </submittedName>
</protein>